<keyword evidence="1" id="KW-0472">Membrane</keyword>
<reference evidence="2" key="1">
    <citation type="submission" date="2022-11" db="EMBL/GenBank/DDBJ databases">
        <authorList>
            <person name="Kikuchi T."/>
        </authorList>
    </citation>
    <scope>NUCLEOTIDE SEQUENCE</scope>
    <source>
        <strain evidence="2">PS1010</strain>
    </source>
</reference>
<name>A0A9P1ILD4_9PELO</name>
<accession>A0A9P1ILD4</accession>
<keyword evidence="1" id="KW-1133">Transmembrane helix</keyword>
<organism evidence="2 3">
    <name type="scientific">Caenorhabditis angaria</name>
    <dbReference type="NCBI Taxonomy" id="860376"/>
    <lineage>
        <taxon>Eukaryota</taxon>
        <taxon>Metazoa</taxon>
        <taxon>Ecdysozoa</taxon>
        <taxon>Nematoda</taxon>
        <taxon>Chromadorea</taxon>
        <taxon>Rhabditida</taxon>
        <taxon>Rhabditina</taxon>
        <taxon>Rhabditomorpha</taxon>
        <taxon>Rhabditoidea</taxon>
        <taxon>Rhabditidae</taxon>
        <taxon>Peloderinae</taxon>
        <taxon>Caenorhabditis</taxon>
    </lineage>
</organism>
<dbReference type="EMBL" id="CANHGI010000004">
    <property type="protein sequence ID" value="CAI5447539.1"/>
    <property type="molecule type" value="Genomic_DNA"/>
</dbReference>
<gene>
    <name evidence="2" type="ORF">CAMP_LOCUS10176</name>
</gene>
<evidence type="ECO:0000256" key="1">
    <source>
        <dbReference type="SAM" id="Phobius"/>
    </source>
</evidence>
<evidence type="ECO:0000313" key="2">
    <source>
        <dbReference type="EMBL" id="CAI5447539.1"/>
    </source>
</evidence>
<dbReference type="AlphaFoldDB" id="A0A9P1ILD4"/>
<dbReference type="Proteomes" id="UP001152747">
    <property type="component" value="Unassembled WGS sequence"/>
</dbReference>
<evidence type="ECO:0000313" key="3">
    <source>
        <dbReference type="Proteomes" id="UP001152747"/>
    </source>
</evidence>
<keyword evidence="3" id="KW-1185">Reference proteome</keyword>
<feature type="transmembrane region" description="Helical" evidence="1">
    <location>
        <begin position="24"/>
        <end position="47"/>
    </location>
</feature>
<sequence>MECPVLPEGFPKDIHRQTPFPQHILYIIIGTCVALVLMAAGMSFRIYQVKQLIYEEMNKRRLQDEENSDF</sequence>
<comment type="caution">
    <text evidence="2">The sequence shown here is derived from an EMBL/GenBank/DDBJ whole genome shotgun (WGS) entry which is preliminary data.</text>
</comment>
<protein>
    <submittedName>
        <fullName evidence="2">Uncharacterized protein</fullName>
    </submittedName>
</protein>
<proteinExistence type="predicted"/>
<keyword evidence="1" id="KW-0812">Transmembrane</keyword>